<gene>
    <name evidence="2" type="ORF">Asera_14650</name>
</gene>
<keyword evidence="1" id="KW-0812">Transmembrane</keyword>
<evidence type="ECO:0000313" key="2">
    <source>
        <dbReference type="EMBL" id="BCJ27357.1"/>
    </source>
</evidence>
<dbReference type="Proteomes" id="UP000680750">
    <property type="component" value="Chromosome"/>
</dbReference>
<feature type="transmembrane region" description="Helical" evidence="1">
    <location>
        <begin position="79"/>
        <end position="97"/>
    </location>
</feature>
<dbReference type="EMBL" id="AP023354">
    <property type="protein sequence ID" value="BCJ27357.1"/>
    <property type="molecule type" value="Genomic_DNA"/>
</dbReference>
<keyword evidence="3" id="KW-1185">Reference proteome</keyword>
<reference evidence="2" key="1">
    <citation type="submission" date="2020-08" db="EMBL/GenBank/DDBJ databases">
        <title>Whole genome shotgun sequence of Actinocatenispora sera NBRC 101916.</title>
        <authorList>
            <person name="Komaki H."/>
            <person name="Tamura T."/>
        </authorList>
    </citation>
    <scope>NUCLEOTIDE SEQUENCE</scope>
    <source>
        <strain evidence="2">NBRC 101916</strain>
    </source>
</reference>
<keyword evidence="1" id="KW-1133">Transmembrane helix</keyword>
<evidence type="ECO:0000313" key="3">
    <source>
        <dbReference type="Proteomes" id="UP000680750"/>
    </source>
</evidence>
<sequence>MATQLTAARHGTSTFVRVSVALQTAAIFFQAITAGIMLGTHHGEVLHSVNARVMFGASMLYVLAAVLGWKPGGGSPRPIWYSVGFLVLAGLQVVLGINHVMEAHVPLGILMFGMSMVLLAQQLSRPRR</sequence>
<dbReference type="AlphaFoldDB" id="A0A810KWT1"/>
<evidence type="ECO:0000256" key="1">
    <source>
        <dbReference type="SAM" id="Phobius"/>
    </source>
</evidence>
<feature type="transmembrane region" description="Helical" evidence="1">
    <location>
        <begin position="20"/>
        <end position="39"/>
    </location>
</feature>
<keyword evidence="1" id="KW-0472">Membrane</keyword>
<accession>A0A810KWT1</accession>
<dbReference type="KEGG" id="aser:Asera_14650"/>
<dbReference type="RefSeq" id="WP_030447646.1">
    <property type="nucleotide sequence ID" value="NZ_AP023354.1"/>
</dbReference>
<feature type="transmembrane region" description="Helical" evidence="1">
    <location>
        <begin position="45"/>
        <end position="67"/>
    </location>
</feature>
<proteinExistence type="predicted"/>
<feature type="transmembrane region" description="Helical" evidence="1">
    <location>
        <begin position="103"/>
        <end position="120"/>
    </location>
</feature>
<dbReference type="OrthoDB" id="3697516at2"/>
<name>A0A810KWT1_9ACTN</name>
<protein>
    <submittedName>
        <fullName evidence="2">Uncharacterized protein</fullName>
    </submittedName>
</protein>
<organism evidence="2 3">
    <name type="scientific">Actinocatenispora sera</name>
    <dbReference type="NCBI Taxonomy" id="390989"/>
    <lineage>
        <taxon>Bacteria</taxon>
        <taxon>Bacillati</taxon>
        <taxon>Actinomycetota</taxon>
        <taxon>Actinomycetes</taxon>
        <taxon>Micromonosporales</taxon>
        <taxon>Micromonosporaceae</taxon>
        <taxon>Actinocatenispora</taxon>
    </lineage>
</organism>